<dbReference type="InterPro" id="IPR021866">
    <property type="entry name" value="SpoIIAA-like"/>
</dbReference>
<dbReference type="OrthoDB" id="8562463at2"/>
<reference evidence="1 2" key="1">
    <citation type="submission" date="2017-04" db="EMBL/GenBank/DDBJ databases">
        <authorList>
            <person name="Afonso C.L."/>
            <person name="Miller P.J."/>
            <person name="Scott M.A."/>
            <person name="Spackman E."/>
            <person name="Goraichik I."/>
            <person name="Dimitrov K.M."/>
            <person name="Suarez D.L."/>
            <person name="Swayne D.E."/>
        </authorList>
    </citation>
    <scope>NUCLEOTIDE SEQUENCE [LARGE SCALE GENOMIC DNA]</scope>
    <source>
        <strain evidence="1 2">DSM 23236</strain>
    </source>
</reference>
<dbReference type="RefSeq" id="WP_084090762.1">
    <property type="nucleotide sequence ID" value="NZ_FWXD01000011.1"/>
</dbReference>
<dbReference type="Pfam" id="PF11964">
    <property type="entry name" value="SpoIIAA-like"/>
    <property type="match status" value="1"/>
</dbReference>
<dbReference type="EMBL" id="FWXD01000011">
    <property type="protein sequence ID" value="SMC25298.1"/>
    <property type="molecule type" value="Genomic_DNA"/>
</dbReference>
<evidence type="ECO:0000313" key="2">
    <source>
        <dbReference type="Proteomes" id="UP000192761"/>
    </source>
</evidence>
<proteinExistence type="predicted"/>
<accession>A0A1W1XP58</accession>
<dbReference type="STRING" id="1121001.SAMN02745857_02108"/>
<protein>
    <submittedName>
        <fullName evidence="1">SpoIIAA-like</fullName>
    </submittedName>
</protein>
<gene>
    <name evidence="1" type="ORF">SAMN02745857_02108</name>
</gene>
<evidence type="ECO:0000313" key="1">
    <source>
        <dbReference type="EMBL" id="SMC25298.1"/>
    </source>
</evidence>
<organism evidence="1 2">
    <name type="scientific">Andreprevotia lacus DSM 23236</name>
    <dbReference type="NCBI Taxonomy" id="1121001"/>
    <lineage>
        <taxon>Bacteria</taxon>
        <taxon>Pseudomonadati</taxon>
        <taxon>Pseudomonadota</taxon>
        <taxon>Betaproteobacteria</taxon>
        <taxon>Neisseriales</taxon>
        <taxon>Chitinibacteraceae</taxon>
        <taxon>Andreprevotia</taxon>
    </lineage>
</organism>
<dbReference type="AlphaFoldDB" id="A0A1W1XP58"/>
<dbReference type="InterPro" id="IPR036513">
    <property type="entry name" value="STAS_dom_sf"/>
</dbReference>
<dbReference type="SUPFAM" id="SSF52091">
    <property type="entry name" value="SpoIIaa-like"/>
    <property type="match status" value="1"/>
</dbReference>
<name>A0A1W1XP58_9NEIS</name>
<dbReference type="InterPro" id="IPR038396">
    <property type="entry name" value="SpoIIAA-like_sf"/>
</dbReference>
<dbReference type="Proteomes" id="UP000192761">
    <property type="component" value="Unassembled WGS sequence"/>
</dbReference>
<dbReference type="Gene3D" id="3.40.50.10600">
    <property type="entry name" value="SpoIIaa-like domains"/>
    <property type="match status" value="1"/>
</dbReference>
<sequence>MLTISHEPNYIYVAVAGELTVHDFREFENDVLYELRFHGAVNLLFDLTEMLGYTLDMAIEEIRFTRAHRRDFQRVAVVANDQWITWSAWLNQLLSDAEIEVFTDVEGAQAWLNESAASAAA</sequence>
<keyword evidence="2" id="KW-1185">Reference proteome</keyword>